<dbReference type="KEGG" id="thas:C6Y53_06785"/>
<feature type="domain" description="Inner membrane protein YgaP-like transmembrane" evidence="2">
    <location>
        <begin position="1"/>
        <end position="66"/>
    </location>
</feature>
<name>A0A2S0MNM6_9RHOB</name>
<keyword evidence="4" id="KW-1185">Reference proteome</keyword>
<accession>A0A2S0MNM6</accession>
<feature type="transmembrane region" description="Helical" evidence="1">
    <location>
        <begin position="39"/>
        <end position="59"/>
    </location>
</feature>
<gene>
    <name evidence="3" type="ORF">C6Y53_06785</name>
</gene>
<dbReference type="EMBL" id="CP027665">
    <property type="protein sequence ID" value="AVO37446.1"/>
    <property type="molecule type" value="Genomic_DNA"/>
</dbReference>
<evidence type="ECO:0000313" key="3">
    <source>
        <dbReference type="EMBL" id="AVO37446.1"/>
    </source>
</evidence>
<dbReference type="AlphaFoldDB" id="A0A2S0MNM6"/>
<keyword evidence="1" id="KW-0812">Transmembrane</keyword>
<sequence>MARNMGTLDRSARAILGLVLLACAYLTGAGSLPGIAAAVAGIVMLVTAAVGFCPLYRLVGLRSCKDC</sequence>
<evidence type="ECO:0000256" key="1">
    <source>
        <dbReference type="SAM" id="Phobius"/>
    </source>
</evidence>
<dbReference type="RefSeq" id="WP_106471757.1">
    <property type="nucleotide sequence ID" value="NZ_CP027665.1"/>
</dbReference>
<protein>
    <submittedName>
        <fullName evidence="3">DUF2892 domain-containing protein</fullName>
    </submittedName>
</protein>
<proteinExistence type="predicted"/>
<evidence type="ECO:0000259" key="2">
    <source>
        <dbReference type="Pfam" id="PF11127"/>
    </source>
</evidence>
<reference evidence="4" key="1">
    <citation type="submission" date="2018-03" db="EMBL/GenBank/DDBJ databases">
        <title>Genomic analysis of the strain SH-1 isolated from shrimp intestine.</title>
        <authorList>
            <person name="Kim Y.-S."/>
            <person name="Kim S.-E."/>
            <person name="Kim K.-H."/>
        </authorList>
    </citation>
    <scope>NUCLEOTIDE SEQUENCE [LARGE SCALE GENOMIC DNA]</scope>
    <source>
        <strain evidence="4">SH-1</strain>
    </source>
</reference>
<dbReference type="Proteomes" id="UP000237655">
    <property type="component" value="Chromosome"/>
</dbReference>
<dbReference type="Pfam" id="PF11127">
    <property type="entry name" value="YgaP-like_TM"/>
    <property type="match status" value="1"/>
</dbReference>
<organism evidence="3 4">
    <name type="scientific">Pukyongiella litopenaei</name>
    <dbReference type="NCBI Taxonomy" id="2605946"/>
    <lineage>
        <taxon>Bacteria</taxon>
        <taxon>Pseudomonadati</taxon>
        <taxon>Pseudomonadota</taxon>
        <taxon>Alphaproteobacteria</taxon>
        <taxon>Rhodobacterales</taxon>
        <taxon>Paracoccaceae</taxon>
        <taxon>Pukyongiella</taxon>
    </lineage>
</organism>
<dbReference type="InterPro" id="IPR021309">
    <property type="entry name" value="YgaP-like_TM"/>
</dbReference>
<keyword evidence="1" id="KW-0472">Membrane</keyword>
<evidence type="ECO:0000313" key="4">
    <source>
        <dbReference type="Proteomes" id="UP000237655"/>
    </source>
</evidence>
<keyword evidence="1" id="KW-1133">Transmembrane helix</keyword>